<protein>
    <submittedName>
        <fullName evidence="2">Uncharacterized protein</fullName>
    </submittedName>
</protein>
<comment type="caution">
    <text evidence="2">The sequence shown here is derived from an EMBL/GenBank/DDBJ whole genome shotgun (WGS) entry which is preliminary data.</text>
</comment>
<evidence type="ECO:0000313" key="2">
    <source>
        <dbReference type="EMBL" id="RYQ83047.1"/>
    </source>
</evidence>
<sequence>MDNGDSWADQWDTHQDPPPSSEKDKKKGKDGSSNNNSMAKFGKAMISFKWAKQLRKKSQKNNEQ</sequence>
<dbReference type="Proteomes" id="UP000289738">
    <property type="component" value="Chromosome A10"/>
</dbReference>
<feature type="region of interest" description="Disordered" evidence="1">
    <location>
        <begin position="1"/>
        <end position="46"/>
    </location>
</feature>
<evidence type="ECO:0000313" key="3">
    <source>
        <dbReference type="EMBL" id="RYR35365.1"/>
    </source>
</evidence>
<dbReference type="EMBL" id="SDMP01000020">
    <property type="protein sequence ID" value="RYQ83047.1"/>
    <property type="molecule type" value="Genomic_DNA"/>
</dbReference>
<organism evidence="2 4">
    <name type="scientific">Arachis hypogaea</name>
    <name type="common">Peanut</name>
    <dbReference type="NCBI Taxonomy" id="3818"/>
    <lineage>
        <taxon>Eukaryota</taxon>
        <taxon>Viridiplantae</taxon>
        <taxon>Streptophyta</taxon>
        <taxon>Embryophyta</taxon>
        <taxon>Tracheophyta</taxon>
        <taxon>Spermatophyta</taxon>
        <taxon>Magnoliopsida</taxon>
        <taxon>eudicotyledons</taxon>
        <taxon>Gunneridae</taxon>
        <taxon>Pentapetalae</taxon>
        <taxon>rosids</taxon>
        <taxon>fabids</taxon>
        <taxon>Fabales</taxon>
        <taxon>Fabaceae</taxon>
        <taxon>Papilionoideae</taxon>
        <taxon>50 kb inversion clade</taxon>
        <taxon>dalbergioids sensu lato</taxon>
        <taxon>Dalbergieae</taxon>
        <taxon>Pterocarpus clade</taxon>
        <taxon>Arachis</taxon>
    </lineage>
</organism>
<accession>A0A444X013</accession>
<dbReference type="EMBL" id="SDMP01000010">
    <property type="protein sequence ID" value="RYR35365.1"/>
    <property type="molecule type" value="Genomic_DNA"/>
</dbReference>
<feature type="compositionally biased region" description="Basic and acidic residues" evidence="1">
    <location>
        <begin position="11"/>
        <end position="30"/>
    </location>
</feature>
<evidence type="ECO:0000313" key="4">
    <source>
        <dbReference type="Proteomes" id="UP000289738"/>
    </source>
</evidence>
<dbReference type="Proteomes" id="UP000289738">
    <property type="component" value="Chromosome B10"/>
</dbReference>
<dbReference type="AlphaFoldDB" id="A0A444X013"/>
<reference evidence="2 4" key="1">
    <citation type="submission" date="2019-01" db="EMBL/GenBank/DDBJ databases">
        <title>Sequencing of cultivated peanut Arachis hypogaea provides insights into genome evolution and oil improvement.</title>
        <authorList>
            <person name="Chen X."/>
        </authorList>
    </citation>
    <scope>NUCLEOTIDE SEQUENCE [LARGE SCALE GENOMIC DNA]</scope>
    <source>
        <strain evidence="4">cv. Fuhuasheng</strain>
        <strain evidence="2">GDAAS-fuhuasheng2018</strain>
        <tissue evidence="2">Leaves</tissue>
    </source>
</reference>
<dbReference type="Gramene" id="arahy.Tifrunner.gnm2.ann2.Ah10g087700.1">
    <property type="protein sequence ID" value="arahy.Tifrunner.gnm2.ann2.Ah10g087700.1-CDS-1"/>
    <property type="gene ID" value="arahy.Tifrunner.gnm2.ann2.Ah10g087700"/>
</dbReference>
<gene>
    <name evidence="3" type="ORF">Ahy_A10g050531</name>
    <name evidence="2" type="ORF">Ahy_B10g101664</name>
</gene>
<evidence type="ECO:0000256" key="1">
    <source>
        <dbReference type="SAM" id="MobiDB-lite"/>
    </source>
</evidence>
<proteinExistence type="predicted"/>
<keyword evidence="4" id="KW-1185">Reference proteome</keyword>
<name>A0A444X013_ARAHY</name>